<evidence type="ECO:0000256" key="1">
    <source>
        <dbReference type="ARBA" id="ARBA00004141"/>
    </source>
</evidence>
<keyword evidence="5 12" id="KW-0812">Transmembrane</keyword>
<dbReference type="RefSeq" id="WP_145298431.1">
    <property type="nucleotide sequence ID" value="NZ_CP036299.1"/>
</dbReference>
<dbReference type="CDD" id="cd06852">
    <property type="entry name" value="GT_MraY"/>
    <property type="match status" value="1"/>
</dbReference>
<proteinExistence type="inferred from homology"/>
<reference evidence="15 16" key="1">
    <citation type="submission" date="2019-02" db="EMBL/GenBank/DDBJ databases">
        <title>Deep-cultivation of Planctomycetes and their phenomic and genomic characterization uncovers novel biology.</title>
        <authorList>
            <person name="Wiegand S."/>
            <person name="Jogler M."/>
            <person name="Boedeker C."/>
            <person name="Pinto D."/>
            <person name="Vollmers J."/>
            <person name="Rivas-Marin E."/>
            <person name="Kohn T."/>
            <person name="Peeters S.H."/>
            <person name="Heuer A."/>
            <person name="Rast P."/>
            <person name="Oberbeckmann S."/>
            <person name="Bunk B."/>
            <person name="Jeske O."/>
            <person name="Meyerdierks A."/>
            <person name="Storesund J.E."/>
            <person name="Kallscheuer N."/>
            <person name="Luecker S."/>
            <person name="Lage O.M."/>
            <person name="Pohl T."/>
            <person name="Merkel B.J."/>
            <person name="Hornburger P."/>
            <person name="Mueller R.-W."/>
            <person name="Bruemmer F."/>
            <person name="Labrenz M."/>
            <person name="Spormann A.M."/>
            <person name="Op den Camp H."/>
            <person name="Overmann J."/>
            <person name="Amann R."/>
            <person name="Jetten M.S.M."/>
            <person name="Mascher T."/>
            <person name="Medema M.H."/>
            <person name="Devos D.P."/>
            <person name="Kaster A.-K."/>
            <person name="Ovreas L."/>
            <person name="Rohde M."/>
            <person name="Galperin M.Y."/>
            <person name="Jogler C."/>
        </authorList>
    </citation>
    <scope>NUCLEOTIDE SEQUENCE [LARGE SCALE GENOMIC DNA]</scope>
    <source>
        <strain evidence="15 16">Spb1</strain>
    </source>
</reference>
<evidence type="ECO:0000256" key="2">
    <source>
        <dbReference type="ARBA" id="ARBA00005583"/>
    </source>
</evidence>
<feature type="binding site" evidence="14">
    <location>
        <position position="199"/>
    </location>
    <ligand>
        <name>Mg(2+)</name>
        <dbReference type="ChEBI" id="CHEBI:18420"/>
    </ligand>
</feature>
<keyword evidence="6 12" id="KW-0133">Cell shape</keyword>
<feature type="transmembrane region" description="Helical" evidence="12">
    <location>
        <begin position="269"/>
        <end position="289"/>
    </location>
</feature>
<feature type="transmembrane region" description="Helical" evidence="12">
    <location>
        <begin position="141"/>
        <end position="159"/>
    </location>
</feature>
<feature type="transmembrane region" description="Helical" evidence="12">
    <location>
        <begin position="171"/>
        <end position="194"/>
    </location>
</feature>
<dbReference type="EC" id="2.7.8.13" evidence="12 13"/>
<dbReference type="KEGG" id="peh:Spb1_18270"/>
<comment type="subcellular location">
    <subcellularLocation>
        <location evidence="12">Cell membrane</location>
        <topology evidence="12">Multi-pass membrane protein</topology>
    </subcellularLocation>
    <subcellularLocation>
        <location evidence="1">Membrane</location>
        <topology evidence="1">Multi-pass membrane protein</topology>
    </subcellularLocation>
</comment>
<evidence type="ECO:0000256" key="3">
    <source>
        <dbReference type="ARBA" id="ARBA00022618"/>
    </source>
</evidence>
<name>A0A518GMV2_9PLAN</name>
<gene>
    <name evidence="12 15" type="primary">mraY</name>
    <name evidence="15" type="ORF">Spb1_18270</name>
</gene>
<evidence type="ECO:0000313" key="15">
    <source>
        <dbReference type="EMBL" id="QDV29907.1"/>
    </source>
</evidence>
<dbReference type="OrthoDB" id="9805475at2"/>
<evidence type="ECO:0000256" key="9">
    <source>
        <dbReference type="ARBA" id="ARBA00023136"/>
    </source>
</evidence>
<feature type="transmembrane region" description="Helical" evidence="12">
    <location>
        <begin position="345"/>
        <end position="364"/>
    </location>
</feature>
<dbReference type="InterPro" id="IPR003524">
    <property type="entry name" value="PNAcMuramoyl-5peptid_Trfase"/>
</dbReference>
<dbReference type="GO" id="GO:0046872">
    <property type="term" value="F:metal ion binding"/>
    <property type="evidence" value="ECO:0007669"/>
    <property type="project" value="UniProtKB-KW"/>
</dbReference>
<keyword evidence="10 12" id="KW-0131">Cell cycle</keyword>
<dbReference type="AlphaFoldDB" id="A0A518GMV2"/>
<dbReference type="Pfam" id="PF00953">
    <property type="entry name" value="Glycos_transf_4"/>
    <property type="match status" value="1"/>
</dbReference>
<evidence type="ECO:0000256" key="4">
    <source>
        <dbReference type="ARBA" id="ARBA00022679"/>
    </source>
</evidence>
<keyword evidence="9 12" id="KW-0472">Membrane</keyword>
<dbReference type="PROSITE" id="PS01348">
    <property type="entry name" value="MRAY_2"/>
    <property type="match status" value="1"/>
</dbReference>
<keyword evidence="16" id="KW-1185">Reference proteome</keyword>
<evidence type="ECO:0000256" key="11">
    <source>
        <dbReference type="ARBA" id="ARBA00023316"/>
    </source>
</evidence>
<evidence type="ECO:0000256" key="12">
    <source>
        <dbReference type="HAMAP-Rule" id="MF_00038"/>
    </source>
</evidence>
<accession>A0A518GMV2</accession>
<comment type="function">
    <text evidence="12">Catalyzes the initial step of the lipid cycle reactions in the biosynthesis of the cell wall peptidoglycan: transfers peptidoglycan precursor phospho-MurNAc-pentapeptide from UDP-MurNAc-pentapeptide onto the lipid carrier undecaprenyl phosphate, yielding undecaprenyl-pyrophosphoryl-MurNAc-pentapeptide, known as lipid I.</text>
</comment>
<feature type="binding site" evidence="14">
    <location>
        <position position="274"/>
    </location>
    <ligand>
        <name>Mg(2+)</name>
        <dbReference type="ChEBI" id="CHEBI:18420"/>
    </ligand>
</feature>
<evidence type="ECO:0000256" key="8">
    <source>
        <dbReference type="ARBA" id="ARBA00022989"/>
    </source>
</evidence>
<dbReference type="NCBIfam" id="TIGR00445">
    <property type="entry name" value="mraY"/>
    <property type="match status" value="1"/>
</dbReference>
<keyword evidence="7 12" id="KW-0573">Peptidoglycan synthesis</keyword>
<dbReference type="GO" id="GO:0071555">
    <property type="term" value="P:cell wall organization"/>
    <property type="evidence" value="ECO:0007669"/>
    <property type="project" value="UniProtKB-KW"/>
</dbReference>
<organism evidence="15 16">
    <name type="scientific">Planctopirus ephydatiae</name>
    <dbReference type="NCBI Taxonomy" id="2528019"/>
    <lineage>
        <taxon>Bacteria</taxon>
        <taxon>Pseudomonadati</taxon>
        <taxon>Planctomycetota</taxon>
        <taxon>Planctomycetia</taxon>
        <taxon>Planctomycetales</taxon>
        <taxon>Planctomycetaceae</taxon>
        <taxon>Planctopirus</taxon>
    </lineage>
</organism>
<dbReference type="EMBL" id="CP036299">
    <property type="protein sequence ID" value="QDV29907.1"/>
    <property type="molecule type" value="Genomic_DNA"/>
</dbReference>
<keyword evidence="3 12" id="KW-0132">Cell division</keyword>
<evidence type="ECO:0000256" key="14">
    <source>
        <dbReference type="PIRSR" id="PIRSR600715-1"/>
    </source>
</evidence>
<dbReference type="GO" id="GO:0051301">
    <property type="term" value="P:cell division"/>
    <property type="evidence" value="ECO:0007669"/>
    <property type="project" value="UniProtKB-KW"/>
</dbReference>
<dbReference type="UniPathway" id="UPA00219"/>
<keyword evidence="4 12" id="KW-0808">Transferase</keyword>
<dbReference type="GO" id="GO:0051992">
    <property type="term" value="F:UDP-N-acetylmuramoyl-L-alanyl-D-glutamyl-meso-2,6-diaminopimelyl-D-alanyl-D-alanine:undecaprenyl-phosphate transferase activity"/>
    <property type="evidence" value="ECO:0007669"/>
    <property type="project" value="RHEA"/>
</dbReference>
<keyword evidence="11 12" id="KW-0961">Cell wall biogenesis/degradation</keyword>
<comment type="catalytic activity">
    <reaction evidence="12">
        <text>UDP-N-acetyl-alpha-D-muramoyl-L-alanyl-gamma-D-glutamyl-meso-2,6-diaminopimeloyl-D-alanyl-D-alanine + di-trans,octa-cis-undecaprenyl phosphate = di-trans,octa-cis-undecaprenyl diphospho-N-acetyl-alpha-D-muramoyl-L-alanyl-D-glutamyl-meso-2,6-diaminopimeloyl-D-alanyl-D-alanine + UMP</text>
        <dbReference type="Rhea" id="RHEA:28386"/>
        <dbReference type="ChEBI" id="CHEBI:57865"/>
        <dbReference type="ChEBI" id="CHEBI:60392"/>
        <dbReference type="ChEBI" id="CHEBI:61386"/>
        <dbReference type="ChEBI" id="CHEBI:61387"/>
        <dbReference type="EC" id="2.7.8.13"/>
    </reaction>
</comment>
<dbReference type="GO" id="GO:0008360">
    <property type="term" value="P:regulation of cell shape"/>
    <property type="evidence" value="ECO:0007669"/>
    <property type="project" value="UniProtKB-KW"/>
</dbReference>
<dbReference type="InterPro" id="IPR000715">
    <property type="entry name" value="Glycosyl_transferase_4"/>
</dbReference>
<feature type="transmembrane region" description="Helical" evidence="12">
    <location>
        <begin position="206"/>
        <end position="227"/>
    </location>
</feature>
<dbReference type="PROSITE" id="PS01347">
    <property type="entry name" value="MRAY_1"/>
    <property type="match status" value="1"/>
</dbReference>
<keyword evidence="12" id="KW-1003">Cell membrane</keyword>
<protein>
    <recommendedName>
        <fullName evidence="12 13">Phospho-N-acetylmuramoyl-pentapeptide-transferase</fullName>
        <ecNumber evidence="12 13">2.7.8.13</ecNumber>
    </recommendedName>
    <alternativeName>
        <fullName evidence="12">UDP-MurNAc-pentapeptide phosphotransferase</fullName>
    </alternativeName>
</protein>
<feature type="transmembrane region" description="Helical" evidence="12">
    <location>
        <begin position="81"/>
        <end position="98"/>
    </location>
</feature>
<feature type="transmembrane region" description="Helical" evidence="12">
    <location>
        <begin position="33"/>
        <end position="54"/>
    </location>
</feature>
<dbReference type="HAMAP" id="MF_00038">
    <property type="entry name" value="MraY"/>
    <property type="match status" value="1"/>
</dbReference>
<keyword evidence="8 12" id="KW-1133">Transmembrane helix</keyword>
<dbReference type="GO" id="GO:0009252">
    <property type="term" value="P:peptidoglycan biosynthetic process"/>
    <property type="evidence" value="ECO:0007669"/>
    <property type="project" value="UniProtKB-UniRule"/>
</dbReference>
<keyword evidence="12 14" id="KW-0460">Magnesium</keyword>
<dbReference type="PANTHER" id="PTHR22926">
    <property type="entry name" value="PHOSPHO-N-ACETYLMURAMOYL-PENTAPEPTIDE-TRANSFERASE"/>
    <property type="match status" value="1"/>
</dbReference>
<comment type="pathway">
    <text evidence="12">Cell wall biogenesis; peptidoglycan biosynthesis.</text>
</comment>
<evidence type="ECO:0000256" key="5">
    <source>
        <dbReference type="ARBA" id="ARBA00022692"/>
    </source>
</evidence>
<comment type="cofactor">
    <cofactor evidence="12 14">
        <name>Mg(2+)</name>
        <dbReference type="ChEBI" id="CHEBI:18420"/>
    </cofactor>
</comment>
<evidence type="ECO:0000256" key="7">
    <source>
        <dbReference type="ARBA" id="ARBA00022984"/>
    </source>
</evidence>
<feature type="transmembrane region" description="Helical" evidence="12">
    <location>
        <begin position="296"/>
        <end position="316"/>
    </location>
</feature>
<keyword evidence="12 14" id="KW-0479">Metal-binding</keyword>
<evidence type="ECO:0000256" key="13">
    <source>
        <dbReference type="NCBIfam" id="TIGR00445"/>
    </source>
</evidence>
<sequence length="367" mass="39605">MLFWLLNIYADEISRWQSTSPGETRVYLTARTALATFSSFLVAIFYGPFAIRWLKSNFQERIDSASARLNELHSSKKSTPTMGGLFIVVAIVVAALLCGDLSNRYLQLALLTVVLFGAIGAIDDWVKNRTSRRGLTARQKFAAQCIASMLVLFPLYWGLRTAPQLEDLPLNLGLATISLGPAFVLWGSFVMVGSSNGVNLTDGLDGLAGGCLLIAGSAMAALCYLSGHKTMAAYLEMTHVVGAGELCIVFGAMTGAILGFLWFNCHPAMVFMGDTGSLPLGALLAFGALVIRQELLLMMIGGIFVVETLSVMAQVASFKLTGKRVLLCSPLHNHFVFRGDPETRIVVRFWIGAAVLALLAVASLKLR</sequence>
<dbReference type="Proteomes" id="UP000315349">
    <property type="component" value="Chromosome"/>
</dbReference>
<comment type="similarity">
    <text evidence="2 12">Belongs to the glycosyltransferase 4 family. MraY subfamily.</text>
</comment>
<feature type="transmembrane region" description="Helical" evidence="12">
    <location>
        <begin position="105"/>
        <end position="121"/>
    </location>
</feature>
<dbReference type="PANTHER" id="PTHR22926:SF5">
    <property type="entry name" value="PHOSPHO-N-ACETYLMURAMOYL-PENTAPEPTIDE-TRANSFERASE HOMOLOG"/>
    <property type="match status" value="1"/>
</dbReference>
<evidence type="ECO:0000313" key="16">
    <source>
        <dbReference type="Proteomes" id="UP000315349"/>
    </source>
</evidence>
<evidence type="ECO:0000256" key="10">
    <source>
        <dbReference type="ARBA" id="ARBA00023306"/>
    </source>
</evidence>
<feature type="transmembrane region" description="Helical" evidence="12">
    <location>
        <begin position="239"/>
        <end position="263"/>
    </location>
</feature>
<dbReference type="GO" id="GO:0005886">
    <property type="term" value="C:plasma membrane"/>
    <property type="evidence" value="ECO:0007669"/>
    <property type="project" value="UniProtKB-SubCell"/>
</dbReference>
<dbReference type="InterPro" id="IPR018480">
    <property type="entry name" value="PNAcMuramoyl-5peptid_Trfase_CS"/>
</dbReference>
<evidence type="ECO:0000256" key="6">
    <source>
        <dbReference type="ARBA" id="ARBA00022960"/>
    </source>
</evidence>
<dbReference type="GO" id="GO:0008963">
    <property type="term" value="F:phospho-N-acetylmuramoyl-pentapeptide-transferase activity"/>
    <property type="evidence" value="ECO:0007669"/>
    <property type="project" value="UniProtKB-UniRule"/>
</dbReference>